<proteinExistence type="predicted"/>
<gene>
    <name evidence="1" type="ORF">MVEN_00873400</name>
</gene>
<dbReference type="EMBL" id="JACAZI010000006">
    <property type="protein sequence ID" value="KAF7358245.1"/>
    <property type="molecule type" value="Genomic_DNA"/>
</dbReference>
<evidence type="ECO:0000313" key="2">
    <source>
        <dbReference type="Proteomes" id="UP000620124"/>
    </source>
</evidence>
<reference evidence="1" key="1">
    <citation type="submission" date="2020-05" db="EMBL/GenBank/DDBJ databases">
        <title>Mycena genomes resolve the evolution of fungal bioluminescence.</title>
        <authorList>
            <person name="Tsai I.J."/>
        </authorList>
    </citation>
    <scope>NUCLEOTIDE SEQUENCE</scope>
    <source>
        <strain evidence="1">CCC161011</strain>
    </source>
</reference>
<dbReference type="Proteomes" id="UP000620124">
    <property type="component" value="Unassembled WGS sequence"/>
</dbReference>
<protein>
    <submittedName>
        <fullName evidence="1">Uncharacterized protein</fullName>
    </submittedName>
</protein>
<dbReference type="OrthoDB" id="10644702at2759"/>
<dbReference type="AlphaFoldDB" id="A0A8H6YBY5"/>
<organism evidence="1 2">
    <name type="scientific">Mycena venus</name>
    <dbReference type="NCBI Taxonomy" id="2733690"/>
    <lineage>
        <taxon>Eukaryota</taxon>
        <taxon>Fungi</taxon>
        <taxon>Dikarya</taxon>
        <taxon>Basidiomycota</taxon>
        <taxon>Agaricomycotina</taxon>
        <taxon>Agaricomycetes</taxon>
        <taxon>Agaricomycetidae</taxon>
        <taxon>Agaricales</taxon>
        <taxon>Marasmiineae</taxon>
        <taxon>Mycenaceae</taxon>
        <taxon>Mycena</taxon>
    </lineage>
</organism>
<accession>A0A8H6YBY5</accession>
<sequence length="130" mass="14334">MNEAGEVRVIVPPVVNFFFFLCSLRLQPRCSRPWVLSPHFFVSVCDSATLALVVRSLNRRLLMSDSPRVHPCHRIAGAPEICFAPSARASAVFTPVSVRENILVSNKDFTLSRRWTSAANPSIPVTSPAA</sequence>
<keyword evidence="2" id="KW-1185">Reference proteome</keyword>
<comment type="caution">
    <text evidence="1">The sequence shown here is derived from an EMBL/GenBank/DDBJ whole genome shotgun (WGS) entry which is preliminary data.</text>
</comment>
<name>A0A8H6YBY5_9AGAR</name>
<evidence type="ECO:0000313" key="1">
    <source>
        <dbReference type="EMBL" id="KAF7358245.1"/>
    </source>
</evidence>